<organism evidence="4 5">
    <name type="scientific">Leptobacterium flavescens</name>
    <dbReference type="NCBI Taxonomy" id="472055"/>
    <lineage>
        <taxon>Bacteria</taxon>
        <taxon>Pseudomonadati</taxon>
        <taxon>Bacteroidota</taxon>
        <taxon>Flavobacteriia</taxon>
        <taxon>Flavobacteriales</taxon>
        <taxon>Flavobacteriaceae</taxon>
        <taxon>Leptobacterium</taxon>
    </lineage>
</organism>
<dbReference type="GO" id="GO:0016787">
    <property type="term" value="F:hydrolase activity"/>
    <property type="evidence" value="ECO:0007669"/>
    <property type="project" value="UniProtKB-KW"/>
</dbReference>
<dbReference type="SUPFAM" id="SSF53474">
    <property type="entry name" value="alpha/beta-Hydrolases"/>
    <property type="match status" value="1"/>
</dbReference>
<feature type="coiled-coil region" evidence="2">
    <location>
        <begin position="59"/>
        <end position="86"/>
    </location>
</feature>
<dbReference type="AlphaFoldDB" id="A0A6P0UFQ4"/>
<keyword evidence="1 4" id="KW-0378">Hydrolase</keyword>
<dbReference type="RefSeq" id="WP_163605147.1">
    <property type="nucleotide sequence ID" value="NZ_JAABOO010000001.1"/>
</dbReference>
<evidence type="ECO:0000256" key="2">
    <source>
        <dbReference type="SAM" id="Coils"/>
    </source>
</evidence>
<dbReference type="InterPro" id="IPR029058">
    <property type="entry name" value="AB_hydrolase_fold"/>
</dbReference>
<keyword evidence="5" id="KW-1185">Reference proteome</keyword>
<protein>
    <submittedName>
        <fullName evidence="4">Alpha/beta hydrolase fold domain-containing protein</fullName>
    </submittedName>
</protein>
<dbReference type="InterPro" id="IPR049492">
    <property type="entry name" value="BD-FAE-like_dom"/>
</dbReference>
<dbReference type="Pfam" id="PF20434">
    <property type="entry name" value="BD-FAE"/>
    <property type="match status" value="1"/>
</dbReference>
<dbReference type="PANTHER" id="PTHR48081">
    <property type="entry name" value="AB HYDROLASE SUPERFAMILY PROTEIN C4A8.06C"/>
    <property type="match status" value="1"/>
</dbReference>
<dbReference type="Proteomes" id="UP000468581">
    <property type="component" value="Unassembled WGS sequence"/>
</dbReference>
<evidence type="ECO:0000313" key="4">
    <source>
        <dbReference type="EMBL" id="NER12111.1"/>
    </source>
</evidence>
<evidence type="ECO:0000259" key="3">
    <source>
        <dbReference type="Pfam" id="PF20434"/>
    </source>
</evidence>
<keyword evidence="2" id="KW-0175">Coiled coil</keyword>
<sequence>MALLQFTLGFGQTDAQNKATSSSPLAEQKQSLLEAHSNLIRKNNSFLTANREKIFSTELERFNSIIDSLEQTVQKLVNKYERNFEEIGSPIIDSLSTETKFKHKRYRLLYPQNYYRFSGFNKKAVVSGDYFENVMKGSFNSPSLLQFKEYRRCVNFYLDILSAGEYKFSHLEYVPVKRLDNRYDAIVDLDAHQSVKDFFIKEHFTSNIWTYRVEAFDYAFAKVLEDVKNQDYIKEIKDTYKMGKDRRNDASEIKVYKTVDGITLNAHIFYPKNHDKSQAKPAHLFFHGGGWAIGLPEWSYGACKASTEEGRVAITFDYRLRNIHGTDVKASVSDALTAIAWVRENAKELGIDPNKILADGFSAGAHLALVSAMIENPEDFGVTSKYSSKPDAIILGSCPYNIAGRDVYNINYDTRTISPLYLIEENLPPILAFHGEDDDMVEFSEFEKFRDAIQKTRNSFTSRSYAGAGHFYFRGSSQKDSDERRRLTEEFLLKNGFKME</sequence>
<accession>A0A6P0UFQ4</accession>
<gene>
    <name evidence="4" type="ORF">GWK08_01535</name>
</gene>
<proteinExistence type="predicted"/>
<dbReference type="Gene3D" id="3.40.50.1820">
    <property type="entry name" value="alpha/beta hydrolase"/>
    <property type="match status" value="1"/>
</dbReference>
<name>A0A6P0UFQ4_9FLAO</name>
<feature type="domain" description="BD-FAE-like" evidence="3">
    <location>
        <begin position="268"/>
        <end position="384"/>
    </location>
</feature>
<evidence type="ECO:0000256" key="1">
    <source>
        <dbReference type="ARBA" id="ARBA00022801"/>
    </source>
</evidence>
<evidence type="ECO:0000313" key="5">
    <source>
        <dbReference type="Proteomes" id="UP000468581"/>
    </source>
</evidence>
<dbReference type="EMBL" id="JAABOO010000001">
    <property type="protein sequence ID" value="NER12111.1"/>
    <property type="molecule type" value="Genomic_DNA"/>
</dbReference>
<dbReference type="InterPro" id="IPR050300">
    <property type="entry name" value="GDXG_lipolytic_enzyme"/>
</dbReference>
<comment type="caution">
    <text evidence="4">The sequence shown here is derived from an EMBL/GenBank/DDBJ whole genome shotgun (WGS) entry which is preliminary data.</text>
</comment>
<reference evidence="4 5" key="1">
    <citation type="submission" date="2020-01" db="EMBL/GenBank/DDBJ databases">
        <title>Leptobacterium flavescens.</title>
        <authorList>
            <person name="Wang G."/>
        </authorList>
    </citation>
    <scope>NUCLEOTIDE SEQUENCE [LARGE SCALE GENOMIC DNA]</scope>
    <source>
        <strain evidence="4 5">KCTC 22160</strain>
    </source>
</reference>